<evidence type="ECO:0000256" key="2">
    <source>
        <dbReference type="ARBA" id="ARBA00022722"/>
    </source>
</evidence>
<evidence type="ECO:0000256" key="1">
    <source>
        <dbReference type="ARBA" id="ARBA00001946"/>
    </source>
</evidence>
<dbReference type="CDD" id="cd09725">
    <property type="entry name" value="Cas2_I_II_III"/>
    <property type="match status" value="1"/>
</dbReference>
<feature type="binding site" evidence="8">
    <location>
        <position position="8"/>
    </location>
    <ligand>
        <name>Mg(2+)</name>
        <dbReference type="ChEBI" id="CHEBI:18420"/>
        <note>catalytic</note>
    </ligand>
</feature>
<comment type="function">
    <text evidence="8">CRISPR (clustered regularly interspaced short palindromic repeat), is an adaptive immune system that provides protection against mobile genetic elements (viruses, transposable elements and conjugative plasmids). CRISPR clusters contain sequences complementary to antecedent mobile elements and target invading nucleic acids. CRISPR clusters are transcribed and processed into CRISPR RNA (crRNA). Functions as a ssRNA-specific endoribonuclease. Involved in the integration of spacer DNA into the CRISPR cassette.</text>
</comment>
<comment type="cofactor">
    <cofactor evidence="1 8">
        <name>Mg(2+)</name>
        <dbReference type="ChEBI" id="CHEBI:18420"/>
    </cofactor>
</comment>
<dbReference type="InterPro" id="IPR021127">
    <property type="entry name" value="CRISPR_associated_Cas2"/>
</dbReference>
<dbReference type="HOGENOM" id="CLU_161124_2_0_2"/>
<evidence type="ECO:0000256" key="4">
    <source>
        <dbReference type="ARBA" id="ARBA00022759"/>
    </source>
</evidence>
<dbReference type="GO" id="GO:0016787">
    <property type="term" value="F:hydrolase activity"/>
    <property type="evidence" value="ECO:0007669"/>
    <property type="project" value="UniProtKB-KW"/>
</dbReference>
<sequence>MLVWVIYDITENRARQKVSDRCKNYGLYRVQKSVFLGDLNSNDRDSLGIECEELIDTDRDSVYIFPMDDQSFKKVQLIGQAFDKELVSDEIITKFF</sequence>
<dbReference type="GO" id="GO:0051607">
    <property type="term" value="P:defense response to virus"/>
    <property type="evidence" value="ECO:0007669"/>
    <property type="project" value="UniProtKB-UniRule"/>
</dbReference>
<evidence type="ECO:0000256" key="7">
    <source>
        <dbReference type="ARBA" id="ARBA00023118"/>
    </source>
</evidence>
<dbReference type="EC" id="3.1.-.-" evidence="8"/>
<name>A0A0E3S3K7_9EURY</name>
<dbReference type="PATRIC" id="fig|1434111.4.peg.3046"/>
<dbReference type="Pfam" id="PF09827">
    <property type="entry name" value="CRISPR_Cas2"/>
    <property type="match status" value="1"/>
</dbReference>
<dbReference type="EMBL" id="CP009515">
    <property type="protein sequence ID" value="AKB75554.1"/>
    <property type="molecule type" value="Genomic_DNA"/>
</dbReference>
<accession>A0A0E3S3K7</accession>
<gene>
    <name evidence="8" type="primary">cas2</name>
    <name evidence="9" type="ORF">MSLAZ_2293</name>
</gene>
<evidence type="ECO:0000256" key="3">
    <source>
        <dbReference type="ARBA" id="ARBA00022723"/>
    </source>
</evidence>
<dbReference type="HAMAP" id="MF_01471">
    <property type="entry name" value="Cas2"/>
    <property type="match status" value="1"/>
</dbReference>
<dbReference type="GO" id="GO:0046872">
    <property type="term" value="F:metal ion binding"/>
    <property type="evidence" value="ECO:0007669"/>
    <property type="project" value="UniProtKB-UniRule"/>
</dbReference>
<dbReference type="Proteomes" id="UP000033072">
    <property type="component" value="Chromosome"/>
</dbReference>
<keyword evidence="10" id="KW-1185">Reference proteome</keyword>
<dbReference type="PANTHER" id="PTHR34405">
    <property type="entry name" value="CRISPR-ASSOCIATED ENDORIBONUCLEASE CAS2"/>
    <property type="match status" value="1"/>
</dbReference>
<reference evidence="9 10" key="1">
    <citation type="submission" date="2014-07" db="EMBL/GenBank/DDBJ databases">
        <title>Methanogenic archaea and the global carbon cycle.</title>
        <authorList>
            <person name="Henriksen J.R."/>
            <person name="Luke J."/>
            <person name="Reinhart S."/>
            <person name="Benedict M.N."/>
            <person name="Youngblut N.D."/>
            <person name="Metcalf M.E."/>
            <person name="Whitaker R.J."/>
            <person name="Metcalf W.W."/>
        </authorList>
    </citation>
    <scope>NUCLEOTIDE SEQUENCE [LARGE SCALE GENOMIC DNA]</scope>
    <source>
        <strain evidence="9 10">Z-7289</strain>
    </source>
</reference>
<evidence type="ECO:0000313" key="9">
    <source>
        <dbReference type="EMBL" id="AKB75554.1"/>
    </source>
</evidence>
<evidence type="ECO:0000256" key="8">
    <source>
        <dbReference type="HAMAP-Rule" id="MF_01471"/>
    </source>
</evidence>
<comment type="subunit">
    <text evidence="8">Homodimer, forms a heterotetramer with a Cas1 homodimer.</text>
</comment>
<keyword evidence="7 8" id="KW-0051">Antiviral defense</keyword>
<protein>
    <recommendedName>
        <fullName evidence="8">CRISPR-associated endoribonuclease Cas2</fullName>
        <ecNumber evidence="8">3.1.-.-</ecNumber>
    </recommendedName>
</protein>
<proteinExistence type="inferred from homology"/>
<comment type="similarity">
    <text evidence="8">Belongs to the CRISPR-associated endoribonuclease Cas2 protein family.</text>
</comment>
<dbReference type="GO" id="GO:0004521">
    <property type="term" value="F:RNA endonuclease activity"/>
    <property type="evidence" value="ECO:0007669"/>
    <property type="project" value="InterPro"/>
</dbReference>
<dbReference type="RefSeq" id="WP_048127156.1">
    <property type="nucleotide sequence ID" value="NZ_CP009515.1"/>
</dbReference>
<keyword evidence="2 8" id="KW-0540">Nuclease</keyword>
<dbReference type="GeneID" id="24807111"/>
<dbReference type="STRING" id="1434111.MSLAZ_2293"/>
<evidence type="ECO:0000256" key="5">
    <source>
        <dbReference type="ARBA" id="ARBA00022801"/>
    </source>
</evidence>
<keyword evidence="3 8" id="KW-0479">Metal-binding</keyword>
<keyword evidence="4 8" id="KW-0255">Endonuclease</keyword>
<dbReference type="KEGG" id="mls:MSLAZ_2293"/>
<keyword evidence="5 8" id="KW-0378">Hydrolase</keyword>
<organism evidence="9 10">
    <name type="scientific">Methanosarcina lacustris Z-7289</name>
    <dbReference type="NCBI Taxonomy" id="1434111"/>
    <lineage>
        <taxon>Archaea</taxon>
        <taxon>Methanobacteriati</taxon>
        <taxon>Methanobacteriota</taxon>
        <taxon>Stenosarchaea group</taxon>
        <taxon>Methanomicrobia</taxon>
        <taxon>Methanosarcinales</taxon>
        <taxon>Methanosarcinaceae</taxon>
        <taxon>Methanosarcina</taxon>
    </lineage>
</organism>
<dbReference type="OrthoDB" id="75992at2157"/>
<evidence type="ECO:0000256" key="6">
    <source>
        <dbReference type="ARBA" id="ARBA00022842"/>
    </source>
</evidence>
<dbReference type="AlphaFoldDB" id="A0A0E3S3K7"/>
<dbReference type="NCBIfam" id="TIGR01573">
    <property type="entry name" value="cas2"/>
    <property type="match status" value="1"/>
</dbReference>
<keyword evidence="6 8" id="KW-0460">Magnesium</keyword>
<dbReference type="GO" id="GO:0043571">
    <property type="term" value="P:maintenance of CRISPR repeat elements"/>
    <property type="evidence" value="ECO:0007669"/>
    <property type="project" value="UniProtKB-UniRule"/>
</dbReference>
<dbReference type="PANTHER" id="PTHR34405:SF3">
    <property type="entry name" value="CRISPR-ASSOCIATED ENDORIBONUCLEASE CAS2 3"/>
    <property type="match status" value="1"/>
</dbReference>
<dbReference type="InterPro" id="IPR019199">
    <property type="entry name" value="Virulence_VapD/CRISPR_Cas2"/>
</dbReference>
<dbReference type="SUPFAM" id="SSF143430">
    <property type="entry name" value="TTP0101/SSO1404-like"/>
    <property type="match status" value="1"/>
</dbReference>
<evidence type="ECO:0000313" key="10">
    <source>
        <dbReference type="Proteomes" id="UP000033072"/>
    </source>
</evidence>
<dbReference type="Gene3D" id="3.30.70.240">
    <property type="match status" value="1"/>
</dbReference>